<proteinExistence type="predicted"/>
<dbReference type="Proteomes" id="UP001596086">
    <property type="component" value="Unassembled WGS sequence"/>
</dbReference>
<sequence>MFPTSNHGPPLAKTLPFAMEKSREKDWCWAATAVSVSRYYNPQSPWNQCKVADACLSLPCCHQPAPANCLRTYSLTGPLRKTANLNRYGAGSASLQDVETEINNGRPVCCHVKWRGKGGHFVAIVGYDLLAQQVIVEDPKGNVARLPYAVFCKSYSVGSNKGGVWDYTYYTQP</sequence>
<feature type="domain" description="Peptidase C39-like" evidence="1">
    <location>
        <begin position="24"/>
        <end position="139"/>
    </location>
</feature>
<dbReference type="InterPro" id="IPR039564">
    <property type="entry name" value="Peptidase_C39-like"/>
</dbReference>
<evidence type="ECO:0000313" key="3">
    <source>
        <dbReference type="Proteomes" id="UP001596086"/>
    </source>
</evidence>
<organism evidence="2 3">
    <name type="scientific">Massilia aerilata</name>
    <dbReference type="NCBI Taxonomy" id="453817"/>
    <lineage>
        <taxon>Bacteria</taxon>
        <taxon>Pseudomonadati</taxon>
        <taxon>Pseudomonadota</taxon>
        <taxon>Betaproteobacteria</taxon>
        <taxon>Burkholderiales</taxon>
        <taxon>Oxalobacteraceae</taxon>
        <taxon>Telluria group</taxon>
        <taxon>Massilia</taxon>
    </lineage>
</organism>
<accession>A0ABW0S6K9</accession>
<evidence type="ECO:0000313" key="2">
    <source>
        <dbReference type="EMBL" id="MFC5550973.1"/>
    </source>
</evidence>
<evidence type="ECO:0000259" key="1">
    <source>
        <dbReference type="Pfam" id="PF13529"/>
    </source>
</evidence>
<reference evidence="3" key="1">
    <citation type="journal article" date="2019" name="Int. J. Syst. Evol. Microbiol.">
        <title>The Global Catalogue of Microorganisms (GCM) 10K type strain sequencing project: providing services to taxonomists for standard genome sequencing and annotation.</title>
        <authorList>
            <consortium name="The Broad Institute Genomics Platform"/>
            <consortium name="The Broad Institute Genome Sequencing Center for Infectious Disease"/>
            <person name="Wu L."/>
            <person name="Ma J."/>
        </authorList>
    </citation>
    <scope>NUCLEOTIDE SEQUENCE [LARGE SCALE GENOMIC DNA]</scope>
    <source>
        <strain evidence="3">CGMCC 4.5798</strain>
    </source>
</reference>
<dbReference type="EMBL" id="JBHSMZ010000016">
    <property type="protein sequence ID" value="MFC5550973.1"/>
    <property type="molecule type" value="Genomic_DNA"/>
</dbReference>
<gene>
    <name evidence="2" type="ORF">ACFPO9_20845</name>
</gene>
<dbReference type="Gene3D" id="3.90.70.10">
    <property type="entry name" value="Cysteine proteinases"/>
    <property type="match status" value="1"/>
</dbReference>
<dbReference type="Pfam" id="PF13529">
    <property type="entry name" value="Peptidase_C39_2"/>
    <property type="match status" value="1"/>
</dbReference>
<keyword evidence="3" id="KW-1185">Reference proteome</keyword>
<name>A0ABW0S6K9_9BURK</name>
<protein>
    <submittedName>
        <fullName evidence="2">C39 family peptidase</fullName>
    </submittedName>
</protein>
<dbReference type="RefSeq" id="WP_379774366.1">
    <property type="nucleotide sequence ID" value="NZ_JBHSMZ010000016.1"/>
</dbReference>
<comment type="caution">
    <text evidence="2">The sequence shown here is derived from an EMBL/GenBank/DDBJ whole genome shotgun (WGS) entry which is preliminary data.</text>
</comment>